<sequence length="187" mass="21463">MYLKFEPNQRNSLPPWALTYAGTGENFSDDVELPPPPEVPKAPEIPRGNEIVVKDEHILRDNVERIEFLAPASTVTQICALNGAIQWSIHRELYQPCWYYGKMQYFIPVYLKSQENITKTPDLIAPLEVRSGQFPLLVRTVMNPLKQTSYYGNIRPVVPRADQLKPWIISSWNEAMTSPNEMSDDDD</sequence>
<proteinExistence type="predicted"/>
<gene>
    <name evidence="1" type="ORF">PL9214500333</name>
</gene>
<dbReference type="AlphaFoldDB" id="A0A1J1LLK0"/>
<dbReference type="Proteomes" id="UP000184315">
    <property type="component" value="Unassembled WGS sequence"/>
</dbReference>
<protein>
    <submittedName>
        <fullName evidence="1">Uncharacterized protein</fullName>
    </submittedName>
</protein>
<reference evidence="2" key="1">
    <citation type="submission" date="2015-10" db="EMBL/GenBank/DDBJ databases">
        <authorList>
            <person name="Regsiter A."/>
            <person name="william w."/>
        </authorList>
    </citation>
    <scope>NUCLEOTIDE SEQUENCE [LARGE SCALE GENOMIC DNA]</scope>
</reference>
<keyword evidence="2" id="KW-1185">Reference proteome</keyword>
<accession>A0A1J1LLK0</accession>
<dbReference type="RefSeq" id="WP_072719744.1">
    <property type="nucleotide sequence ID" value="NZ_LN889802.1"/>
</dbReference>
<evidence type="ECO:0000313" key="1">
    <source>
        <dbReference type="EMBL" id="CUR33086.1"/>
    </source>
</evidence>
<organism evidence="1 2">
    <name type="scientific">Planktothrix tepida PCC 9214</name>
    <dbReference type="NCBI Taxonomy" id="671072"/>
    <lineage>
        <taxon>Bacteria</taxon>
        <taxon>Bacillati</taxon>
        <taxon>Cyanobacteriota</taxon>
        <taxon>Cyanophyceae</taxon>
        <taxon>Oscillatoriophycideae</taxon>
        <taxon>Oscillatoriales</taxon>
        <taxon>Microcoleaceae</taxon>
        <taxon>Planktothrix</taxon>
    </lineage>
</organism>
<evidence type="ECO:0000313" key="2">
    <source>
        <dbReference type="Proteomes" id="UP000184315"/>
    </source>
</evidence>
<dbReference type="OrthoDB" id="7822177at2"/>
<name>A0A1J1LLK0_9CYAN</name>
<dbReference type="EMBL" id="CZDF01000156">
    <property type="protein sequence ID" value="CUR33086.1"/>
    <property type="molecule type" value="Genomic_DNA"/>
</dbReference>